<dbReference type="Proteomes" id="UP000288805">
    <property type="component" value="Unassembled WGS sequence"/>
</dbReference>
<sequence>MERGNAGGNEGLAQESDMRSRRTIPMTSSKRVYSNLWDWLLGNIYTNGQDEHNASSSVSCSQFGVTITPVIDAKKAFLHGDLEEEAYMELLSDSKKPLGEKWSRLKKSLYSLKQSSRALFQKFTKSVCKRGIFKAK</sequence>
<evidence type="ECO:0000313" key="2">
    <source>
        <dbReference type="EMBL" id="RVW30551.1"/>
    </source>
</evidence>
<accession>A0A438D547</accession>
<organism evidence="2 4">
    <name type="scientific">Vitis vinifera</name>
    <name type="common">Grape</name>
    <dbReference type="NCBI Taxonomy" id="29760"/>
    <lineage>
        <taxon>Eukaryota</taxon>
        <taxon>Viridiplantae</taxon>
        <taxon>Streptophyta</taxon>
        <taxon>Embryophyta</taxon>
        <taxon>Tracheophyta</taxon>
        <taxon>Spermatophyta</taxon>
        <taxon>Magnoliopsida</taxon>
        <taxon>eudicotyledons</taxon>
        <taxon>Gunneridae</taxon>
        <taxon>Pentapetalae</taxon>
        <taxon>rosids</taxon>
        <taxon>Vitales</taxon>
        <taxon>Vitaceae</taxon>
        <taxon>Viteae</taxon>
        <taxon>Vitis</taxon>
    </lineage>
</organism>
<comment type="caution">
    <text evidence="2">The sequence shown here is derived from an EMBL/GenBank/DDBJ whole genome shotgun (WGS) entry which is preliminary data.</text>
</comment>
<dbReference type="AlphaFoldDB" id="A0A438D547"/>
<dbReference type="EMBL" id="QGNW01001793">
    <property type="protein sequence ID" value="RVW30551.1"/>
    <property type="molecule type" value="Genomic_DNA"/>
</dbReference>
<reference evidence="2 4" key="1">
    <citation type="journal article" date="2018" name="PLoS Genet.">
        <title>Population sequencing reveals clonal diversity and ancestral inbreeding in the grapevine cultivar Chardonnay.</title>
        <authorList>
            <person name="Roach M.J."/>
            <person name="Johnson D.L."/>
            <person name="Bohlmann J."/>
            <person name="van Vuuren H.J."/>
            <person name="Jones S.J."/>
            <person name="Pretorius I.S."/>
            <person name="Schmidt S.A."/>
            <person name="Borneman A.R."/>
        </authorList>
    </citation>
    <scope>NUCLEOTIDE SEQUENCE [LARGE SCALE GENOMIC DNA]</scope>
    <source>
        <strain evidence="4">cv. Chardonnay</strain>
        <strain evidence="2">I10V1</strain>
        <tissue evidence="2">Leaf</tissue>
    </source>
</reference>
<proteinExistence type="predicted"/>
<protein>
    <recommendedName>
        <fullName evidence="5">Reverse transcriptase Ty1/copia-type domain-containing protein</fullName>
    </recommendedName>
</protein>
<name>A0A438D547_VITVI</name>
<evidence type="ECO:0000313" key="3">
    <source>
        <dbReference type="EMBL" id="RVW81049.1"/>
    </source>
</evidence>
<feature type="compositionally biased region" description="Gly residues" evidence="1">
    <location>
        <begin position="1"/>
        <end position="10"/>
    </location>
</feature>
<gene>
    <name evidence="3" type="ORF">CK203_045377</name>
    <name evidence="2" type="ORF">CK203_116630</name>
</gene>
<evidence type="ECO:0000256" key="1">
    <source>
        <dbReference type="SAM" id="MobiDB-lite"/>
    </source>
</evidence>
<evidence type="ECO:0000313" key="4">
    <source>
        <dbReference type="Proteomes" id="UP000288805"/>
    </source>
</evidence>
<dbReference type="EMBL" id="QGNW01000257">
    <property type="protein sequence ID" value="RVW81049.1"/>
    <property type="molecule type" value="Genomic_DNA"/>
</dbReference>
<feature type="region of interest" description="Disordered" evidence="1">
    <location>
        <begin position="1"/>
        <end position="24"/>
    </location>
</feature>
<evidence type="ECO:0008006" key="5">
    <source>
        <dbReference type="Google" id="ProtNLM"/>
    </source>
</evidence>